<dbReference type="InParanoid" id="A0A5F8HC34"/>
<evidence type="ECO:0000313" key="2">
    <source>
        <dbReference type="Proteomes" id="UP000002280"/>
    </source>
</evidence>
<dbReference type="Ensembl" id="ENSMODT00000070830.1">
    <property type="protein sequence ID" value="ENSMODP00000057476.1"/>
    <property type="gene ID" value="ENSMODG00000039989.1"/>
</dbReference>
<name>A0A5F8HC34_MONDO</name>
<sequence length="124" mass="14105">MELLARSLHVELPYPDVVINVGKITLGEKNRNKLTKVKKDEEREKIIIAACSLLNSGGGVIIMEMANDCTEKMDIEMGLDLENSLSDLIEPSPFHTYFETSLKEKFYYIFRSERVMDDIMTSGV</sequence>
<dbReference type="Bgee" id="ENSMODG00000039989">
    <property type="expression patterns" value="Expressed in blood and 15 other cell types or tissues"/>
</dbReference>
<keyword evidence="2" id="KW-1185">Reference proteome</keyword>
<dbReference type="Proteomes" id="UP000002280">
    <property type="component" value="Chromosome 2"/>
</dbReference>
<dbReference type="STRING" id="13616.ENSMODP00000057476"/>
<dbReference type="OMA" id="MEMANDC"/>
<evidence type="ECO:0008006" key="3">
    <source>
        <dbReference type="Google" id="ProtNLM"/>
    </source>
</evidence>
<proteinExistence type="predicted"/>
<evidence type="ECO:0000313" key="1">
    <source>
        <dbReference type="Ensembl" id="ENSMODP00000057476.1"/>
    </source>
</evidence>
<dbReference type="PANTHER" id="PTHR12155:SF43">
    <property type="entry name" value="SCHLAFEN FAMILY MEMBER 13"/>
    <property type="match status" value="1"/>
</dbReference>
<accession>A0A5F8HC34</accession>
<organism evidence="1 2">
    <name type="scientific">Monodelphis domestica</name>
    <name type="common">Gray short-tailed opossum</name>
    <dbReference type="NCBI Taxonomy" id="13616"/>
    <lineage>
        <taxon>Eukaryota</taxon>
        <taxon>Metazoa</taxon>
        <taxon>Chordata</taxon>
        <taxon>Craniata</taxon>
        <taxon>Vertebrata</taxon>
        <taxon>Euteleostomi</taxon>
        <taxon>Mammalia</taxon>
        <taxon>Metatheria</taxon>
        <taxon>Didelphimorphia</taxon>
        <taxon>Didelphidae</taxon>
        <taxon>Monodelphis</taxon>
    </lineage>
</organism>
<reference evidence="1" key="2">
    <citation type="submission" date="2025-08" db="UniProtKB">
        <authorList>
            <consortium name="Ensembl"/>
        </authorList>
    </citation>
    <scope>IDENTIFICATION</scope>
</reference>
<dbReference type="AlphaFoldDB" id="A0A5F8HC34"/>
<dbReference type="PANTHER" id="PTHR12155">
    <property type="entry name" value="SCHLAFEN"/>
    <property type="match status" value="1"/>
</dbReference>
<dbReference type="InterPro" id="IPR029684">
    <property type="entry name" value="Schlafen"/>
</dbReference>
<reference evidence="1 2" key="1">
    <citation type="journal article" date="2007" name="Nature">
        <title>Genome of the marsupial Monodelphis domestica reveals innovation in non-coding sequences.</title>
        <authorList>
            <person name="Mikkelsen T.S."/>
            <person name="Wakefield M.J."/>
            <person name="Aken B."/>
            <person name="Amemiya C.T."/>
            <person name="Chang J.L."/>
            <person name="Duke S."/>
            <person name="Garber M."/>
            <person name="Gentles A.J."/>
            <person name="Goodstadt L."/>
            <person name="Heger A."/>
            <person name="Jurka J."/>
            <person name="Kamal M."/>
            <person name="Mauceli E."/>
            <person name="Searle S.M."/>
            <person name="Sharpe T."/>
            <person name="Baker M.L."/>
            <person name="Batzer M.A."/>
            <person name="Benos P.V."/>
            <person name="Belov K."/>
            <person name="Clamp M."/>
            <person name="Cook A."/>
            <person name="Cuff J."/>
            <person name="Das R."/>
            <person name="Davidow L."/>
            <person name="Deakin J.E."/>
            <person name="Fazzari M.J."/>
            <person name="Glass J.L."/>
            <person name="Grabherr M."/>
            <person name="Greally J.M."/>
            <person name="Gu W."/>
            <person name="Hore T.A."/>
            <person name="Huttley G.A."/>
            <person name="Kleber M."/>
            <person name="Jirtle R.L."/>
            <person name="Koina E."/>
            <person name="Lee J.T."/>
            <person name="Mahony S."/>
            <person name="Marra M.A."/>
            <person name="Miller R.D."/>
            <person name="Nicholls R.D."/>
            <person name="Oda M."/>
            <person name="Papenfuss A.T."/>
            <person name="Parra Z.E."/>
            <person name="Pollock D.D."/>
            <person name="Ray D.A."/>
            <person name="Schein J.E."/>
            <person name="Speed T.P."/>
            <person name="Thompson K."/>
            <person name="VandeBerg J.L."/>
            <person name="Wade C.M."/>
            <person name="Walker J.A."/>
            <person name="Waters P.D."/>
            <person name="Webber C."/>
            <person name="Weidman J.R."/>
            <person name="Xie X."/>
            <person name="Zody M.C."/>
            <person name="Baldwin J."/>
            <person name="Abdouelleil A."/>
            <person name="Abdulkadir J."/>
            <person name="Abebe A."/>
            <person name="Abera B."/>
            <person name="Abreu J."/>
            <person name="Acer S.C."/>
            <person name="Aftuck L."/>
            <person name="Alexander A."/>
            <person name="An P."/>
            <person name="Anderson E."/>
            <person name="Anderson S."/>
            <person name="Arachi H."/>
            <person name="Azer M."/>
            <person name="Bachantsang P."/>
            <person name="Barry A."/>
            <person name="Bayul T."/>
            <person name="Berlin A."/>
            <person name="Bessette D."/>
            <person name="Bloom T."/>
            <person name="Bloom T."/>
            <person name="Boguslavskiy L."/>
            <person name="Bonnet C."/>
            <person name="Boukhgalter B."/>
            <person name="Bourzgui I."/>
            <person name="Brown A."/>
            <person name="Cahill P."/>
            <person name="Channer S."/>
            <person name="Cheshatsang Y."/>
            <person name="Chuda L."/>
            <person name="Citroen M."/>
            <person name="Collymore A."/>
            <person name="Cooke P."/>
            <person name="Costello M."/>
            <person name="D'Aco K."/>
            <person name="Daza R."/>
            <person name="De Haan G."/>
            <person name="DeGray S."/>
            <person name="DeMaso C."/>
            <person name="Dhargay N."/>
            <person name="Dooley K."/>
            <person name="Dooley E."/>
            <person name="Doricent M."/>
            <person name="Dorje P."/>
            <person name="Dorjee K."/>
            <person name="Dupes A."/>
            <person name="Elong R."/>
            <person name="Falk J."/>
            <person name="Farina A."/>
            <person name="Faro S."/>
            <person name="Ferguson D."/>
            <person name="Fisher S."/>
            <person name="Foley C.D."/>
            <person name="Franke A."/>
            <person name="Friedrich D."/>
            <person name="Gadbois L."/>
            <person name="Gearin G."/>
            <person name="Gearin C.R."/>
            <person name="Giannoukos G."/>
            <person name="Goode T."/>
            <person name="Graham J."/>
            <person name="Grandbois E."/>
            <person name="Grewal S."/>
            <person name="Gyaltsen K."/>
            <person name="Hafez N."/>
            <person name="Hagos B."/>
            <person name="Hall J."/>
            <person name="Henson C."/>
            <person name="Hollinger A."/>
            <person name="Honan T."/>
            <person name="Huard M.D."/>
            <person name="Hughes L."/>
            <person name="Hurhula B."/>
            <person name="Husby M.E."/>
            <person name="Kamat A."/>
            <person name="Kanga B."/>
            <person name="Kashin S."/>
            <person name="Khazanovich D."/>
            <person name="Kisner P."/>
            <person name="Lance K."/>
            <person name="Lara M."/>
            <person name="Lee W."/>
            <person name="Lennon N."/>
            <person name="Letendre F."/>
            <person name="LeVine R."/>
            <person name="Lipovsky A."/>
            <person name="Liu X."/>
            <person name="Liu J."/>
            <person name="Liu S."/>
            <person name="Lokyitsang T."/>
            <person name="Lokyitsang Y."/>
            <person name="Lubonja R."/>
            <person name="Lui A."/>
            <person name="MacDonald P."/>
            <person name="Magnisalis V."/>
            <person name="Maru K."/>
            <person name="Matthews C."/>
            <person name="McCusker W."/>
            <person name="McDonough S."/>
            <person name="Mehta T."/>
            <person name="Meldrim J."/>
            <person name="Meneus L."/>
            <person name="Mihai O."/>
            <person name="Mihalev A."/>
            <person name="Mihova T."/>
            <person name="Mittelman R."/>
            <person name="Mlenga V."/>
            <person name="Montmayeur A."/>
            <person name="Mulrain L."/>
            <person name="Navidi A."/>
            <person name="Naylor J."/>
            <person name="Negash T."/>
            <person name="Nguyen T."/>
            <person name="Nguyen N."/>
            <person name="Nicol R."/>
            <person name="Norbu C."/>
            <person name="Norbu N."/>
            <person name="Novod N."/>
            <person name="O'Neill B."/>
            <person name="Osman S."/>
            <person name="Markiewicz E."/>
            <person name="Oyono O.L."/>
            <person name="Patti C."/>
            <person name="Phunkhang P."/>
            <person name="Pierre F."/>
            <person name="Priest M."/>
            <person name="Raghuraman S."/>
            <person name="Rege F."/>
            <person name="Reyes R."/>
            <person name="Rise C."/>
            <person name="Rogov P."/>
            <person name="Ross K."/>
            <person name="Ryan E."/>
            <person name="Settipalli S."/>
            <person name="Shea T."/>
            <person name="Sherpa N."/>
            <person name="Shi L."/>
            <person name="Shih D."/>
            <person name="Sparrow T."/>
            <person name="Spaulding J."/>
            <person name="Stalker J."/>
            <person name="Stange-Thomann N."/>
            <person name="Stavropoulos S."/>
            <person name="Stone C."/>
            <person name="Strader C."/>
            <person name="Tesfaye S."/>
            <person name="Thomson T."/>
            <person name="Thoulutsang Y."/>
            <person name="Thoulutsang D."/>
            <person name="Topham K."/>
            <person name="Topping I."/>
            <person name="Tsamla T."/>
            <person name="Vassiliev H."/>
            <person name="Vo A."/>
            <person name="Wangchuk T."/>
            <person name="Wangdi T."/>
            <person name="Weiand M."/>
            <person name="Wilkinson J."/>
            <person name="Wilson A."/>
            <person name="Yadav S."/>
            <person name="Young G."/>
            <person name="Yu Q."/>
            <person name="Zembek L."/>
            <person name="Zhong D."/>
            <person name="Zimmer A."/>
            <person name="Zwirko Z."/>
            <person name="Jaffe D.B."/>
            <person name="Alvarez P."/>
            <person name="Brockman W."/>
            <person name="Butler J."/>
            <person name="Chin C."/>
            <person name="Gnerre S."/>
            <person name="MacCallum I."/>
            <person name="Graves J.A."/>
            <person name="Ponting C.P."/>
            <person name="Breen M."/>
            <person name="Samollow P.B."/>
            <person name="Lander E.S."/>
            <person name="Lindblad-Toh K."/>
        </authorList>
    </citation>
    <scope>NUCLEOTIDE SEQUENCE [LARGE SCALE GENOMIC DNA]</scope>
</reference>
<reference evidence="1" key="3">
    <citation type="submission" date="2025-09" db="UniProtKB">
        <authorList>
            <consortium name="Ensembl"/>
        </authorList>
    </citation>
    <scope>IDENTIFICATION</scope>
</reference>
<protein>
    <recommendedName>
        <fullName evidence="3">Schlafen AlbA-2 domain-containing protein</fullName>
    </recommendedName>
</protein>